<name>A0A165DBD4_9BASI</name>
<feature type="region of interest" description="Disordered" evidence="1">
    <location>
        <begin position="169"/>
        <end position="201"/>
    </location>
</feature>
<dbReference type="EMBL" id="KV424066">
    <property type="protein sequence ID" value="KZT52445.1"/>
    <property type="molecule type" value="Genomic_DNA"/>
</dbReference>
<reference evidence="2 3" key="1">
    <citation type="journal article" date="2016" name="Mol. Biol. Evol.">
        <title>Comparative Genomics of Early-Diverging Mushroom-Forming Fungi Provides Insights into the Origins of Lignocellulose Decay Capabilities.</title>
        <authorList>
            <person name="Nagy L.G."/>
            <person name="Riley R."/>
            <person name="Tritt A."/>
            <person name="Adam C."/>
            <person name="Daum C."/>
            <person name="Floudas D."/>
            <person name="Sun H."/>
            <person name="Yadav J.S."/>
            <person name="Pangilinan J."/>
            <person name="Larsson K.H."/>
            <person name="Matsuura K."/>
            <person name="Barry K."/>
            <person name="Labutti K."/>
            <person name="Kuo R."/>
            <person name="Ohm R.A."/>
            <person name="Bhattacharya S.S."/>
            <person name="Shirouzu T."/>
            <person name="Yoshinaga Y."/>
            <person name="Martin F.M."/>
            <person name="Grigoriev I.V."/>
            <person name="Hibbett D.S."/>
        </authorList>
    </citation>
    <scope>NUCLEOTIDE SEQUENCE [LARGE SCALE GENOMIC DNA]</scope>
    <source>
        <strain evidence="2 3">HHB12733</strain>
    </source>
</reference>
<dbReference type="Proteomes" id="UP000076842">
    <property type="component" value="Unassembled WGS sequence"/>
</dbReference>
<evidence type="ECO:0000313" key="2">
    <source>
        <dbReference type="EMBL" id="KZT52445.1"/>
    </source>
</evidence>
<feature type="compositionally biased region" description="Low complexity" evidence="1">
    <location>
        <begin position="184"/>
        <end position="199"/>
    </location>
</feature>
<dbReference type="InParanoid" id="A0A165DBD4"/>
<sequence>MEPISIGAALSVMVVLVRGVCWISKYTKENDYSNAVAKTQDLLQKINELSTRTQELGMPQDEWDRILERLKEPIARANEHCKERKKMGWSAIMLKIIRRHLKKGYKELDLYVSRVNFDGSLNTYLENLEKRKAFEGSQVHPTEFAFPPAFEGAGGVDIETAVIERTDDDDFDLPSLATSSTPVRSAASQGSRRAASQSGTFLPHNGKQLYQSMAASGSPTDPGHIETVLSAVPDDHLRRLLRGIITLASNPRSKMFRKVQYEGEDVAACFTALQDALETVHGILLVQQLTDATNEPTIRNSTSGSGAWHYPTISSSPSAAEKFDTLEALEQCENVDG</sequence>
<evidence type="ECO:0000313" key="3">
    <source>
        <dbReference type="Proteomes" id="UP000076842"/>
    </source>
</evidence>
<proteinExistence type="predicted"/>
<gene>
    <name evidence="2" type="ORF">CALCODRAFT_512069</name>
</gene>
<accession>A0A165DBD4</accession>
<evidence type="ECO:0000256" key="1">
    <source>
        <dbReference type="SAM" id="MobiDB-lite"/>
    </source>
</evidence>
<keyword evidence="3" id="KW-1185">Reference proteome</keyword>
<dbReference type="AlphaFoldDB" id="A0A165DBD4"/>
<protein>
    <submittedName>
        <fullName evidence="2">Uncharacterized protein</fullName>
    </submittedName>
</protein>
<organism evidence="2 3">
    <name type="scientific">Calocera cornea HHB12733</name>
    <dbReference type="NCBI Taxonomy" id="1353952"/>
    <lineage>
        <taxon>Eukaryota</taxon>
        <taxon>Fungi</taxon>
        <taxon>Dikarya</taxon>
        <taxon>Basidiomycota</taxon>
        <taxon>Agaricomycotina</taxon>
        <taxon>Dacrymycetes</taxon>
        <taxon>Dacrymycetales</taxon>
        <taxon>Dacrymycetaceae</taxon>
        <taxon>Calocera</taxon>
    </lineage>
</organism>